<dbReference type="RefSeq" id="WP_027886093.1">
    <property type="nucleotide sequence ID" value="NZ_BMWY01000001.1"/>
</dbReference>
<dbReference type="Proteomes" id="UP000615593">
    <property type="component" value="Unassembled WGS sequence"/>
</dbReference>
<dbReference type="InterPro" id="IPR035093">
    <property type="entry name" value="RelE/ParE_toxin_dom_sf"/>
</dbReference>
<dbReference type="GeneID" id="94368137"/>
<organism evidence="2 3">
    <name type="scientific">Mesonia mobilis</name>
    <dbReference type="NCBI Taxonomy" id="369791"/>
    <lineage>
        <taxon>Bacteria</taxon>
        <taxon>Pseudomonadati</taxon>
        <taxon>Bacteroidota</taxon>
        <taxon>Flavobacteriia</taxon>
        <taxon>Flavobacteriales</taxon>
        <taxon>Flavobacteriaceae</taxon>
        <taxon>Mesonia</taxon>
    </lineage>
</organism>
<protein>
    <recommendedName>
        <fullName evidence="4">Plasmid stabilization system protein ParE</fullName>
    </recommendedName>
</protein>
<evidence type="ECO:0000313" key="2">
    <source>
        <dbReference type="EMBL" id="GGZ46451.1"/>
    </source>
</evidence>
<gene>
    <name evidence="2" type="ORF">GCM10008088_04860</name>
</gene>
<reference evidence="3" key="1">
    <citation type="journal article" date="2019" name="Int. J. Syst. Evol. Microbiol.">
        <title>The Global Catalogue of Microorganisms (GCM) 10K type strain sequencing project: providing services to taxonomists for standard genome sequencing and annotation.</title>
        <authorList>
            <consortium name="The Broad Institute Genomics Platform"/>
            <consortium name="The Broad Institute Genome Sequencing Center for Infectious Disease"/>
            <person name="Wu L."/>
            <person name="Ma J."/>
        </authorList>
    </citation>
    <scope>NUCLEOTIDE SEQUENCE [LARGE SCALE GENOMIC DNA]</scope>
    <source>
        <strain evidence="3">KCTC 12708</strain>
    </source>
</reference>
<comment type="caution">
    <text evidence="2">The sequence shown here is derived from an EMBL/GenBank/DDBJ whole genome shotgun (WGS) entry which is preliminary data.</text>
</comment>
<dbReference type="Gene3D" id="3.30.2310.20">
    <property type="entry name" value="RelE-like"/>
    <property type="match status" value="1"/>
</dbReference>
<dbReference type="EMBL" id="BMWY01000001">
    <property type="protein sequence ID" value="GGZ46451.1"/>
    <property type="molecule type" value="Genomic_DNA"/>
</dbReference>
<dbReference type="Pfam" id="PF05016">
    <property type="entry name" value="ParE_toxin"/>
    <property type="match status" value="1"/>
</dbReference>
<evidence type="ECO:0008006" key="4">
    <source>
        <dbReference type="Google" id="ProtNLM"/>
    </source>
</evidence>
<keyword evidence="1" id="KW-1277">Toxin-antitoxin system</keyword>
<evidence type="ECO:0000313" key="3">
    <source>
        <dbReference type="Proteomes" id="UP000615593"/>
    </source>
</evidence>
<dbReference type="InterPro" id="IPR007712">
    <property type="entry name" value="RelE/ParE_toxin"/>
</dbReference>
<accession>A0ABQ3BI54</accession>
<evidence type="ECO:0000256" key="1">
    <source>
        <dbReference type="ARBA" id="ARBA00022649"/>
    </source>
</evidence>
<keyword evidence="3" id="KW-1185">Reference proteome</keyword>
<name>A0ABQ3BI54_9FLAO</name>
<sequence length="95" mass="11102">MALTVVWTTQAENGLLAVIDYLERQWSVNEILQLEKNLIEVISLISINPELFPLHENLMLRKALIDKNNYIVYRVNSEKHNVEIINFRGTKQKPL</sequence>
<proteinExistence type="predicted"/>